<reference evidence="1" key="1">
    <citation type="submission" date="2018-02" db="EMBL/GenBank/DDBJ databases">
        <title>Rhizophora mucronata_Transcriptome.</title>
        <authorList>
            <person name="Meera S.P."/>
            <person name="Sreeshan A."/>
            <person name="Augustine A."/>
        </authorList>
    </citation>
    <scope>NUCLEOTIDE SEQUENCE</scope>
    <source>
        <tissue evidence="1">Leaf</tissue>
    </source>
</reference>
<proteinExistence type="predicted"/>
<organism evidence="1">
    <name type="scientific">Rhizophora mucronata</name>
    <name type="common">Asiatic mangrove</name>
    <dbReference type="NCBI Taxonomy" id="61149"/>
    <lineage>
        <taxon>Eukaryota</taxon>
        <taxon>Viridiplantae</taxon>
        <taxon>Streptophyta</taxon>
        <taxon>Embryophyta</taxon>
        <taxon>Tracheophyta</taxon>
        <taxon>Spermatophyta</taxon>
        <taxon>Magnoliopsida</taxon>
        <taxon>eudicotyledons</taxon>
        <taxon>Gunneridae</taxon>
        <taxon>Pentapetalae</taxon>
        <taxon>rosids</taxon>
        <taxon>fabids</taxon>
        <taxon>Malpighiales</taxon>
        <taxon>Rhizophoraceae</taxon>
        <taxon>Rhizophora</taxon>
    </lineage>
</organism>
<accession>A0A2P2NL64</accession>
<evidence type="ECO:0000313" key="1">
    <source>
        <dbReference type="EMBL" id="MBX43184.1"/>
    </source>
</evidence>
<protein>
    <submittedName>
        <fullName evidence="1">Uncharacterized protein</fullName>
    </submittedName>
</protein>
<dbReference type="EMBL" id="GGEC01062700">
    <property type="protein sequence ID" value="MBX43184.1"/>
    <property type="molecule type" value="Transcribed_RNA"/>
</dbReference>
<sequence length="39" mass="4430">METSHTFDASCYCGVGISEEKRAMTPLLYKGKHMLSMYL</sequence>
<name>A0A2P2NL64_RHIMU</name>
<dbReference type="AlphaFoldDB" id="A0A2P2NL64"/>